<evidence type="ECO:0000256" key="1">
    <source>
        <dbReference type="SAM" id="MobiDB-lite"/>
    </source>
</evidence>
<proteinExistence type="predicted"/>
<keyword evidence="3" id="KW-1185">Reference proteome</keyword>
<reference evidence="2 3" key="1">
    <citation type="submission" date="2020-05" db="EMBL/GenBank/DDBJ databases">
        <title>Ramlibacter rhizophilus sp. nov., isolated from rhizosphere soil of national flower Mugunghwa from South Korea.</title>
        <authorList>
            <person name="Zheng-Fei Y."/>
            <person name="Huan T."/>
        </authorList>
    </citation>
    <scope>NUCLEOTIDE SEQUENCE [LARGE SCALE GENOMIC DNA]</scope>
    <source>
        <strain evidence="2 3">H242</strain>
    </source>
</reference>
<name>A0ABX6P265_9BURK</name>
<feature type="region of interest" description="Disordered" evidence="1">
    <location>
        <begin position="1"/>
        <end position="37"/>
    </location>
</feature>
<evidence type="ECO:0000313" key="2">
    <source>
        <dbReference type="EMBL" id="QJW83687.1"/>
    </source>
</evidence>
<evidence type="ECO:0000313" key="3">
    <source>
        <dbReference type="Proteomes" id="UP000500826"/>
    </source>
</evidence>
<dbReference type="Proteomes" id="UP000500826">
    <property type="component" value="Chromosome"/>
</dbReference>
<protein>
    <submittedName>
        <fullName evidence="2">Uncharacterized protein</fullName>
    </submittedName>
</protein>
<accession>A0ABX6P265</accession>
<gene>
    <name evidence="2" type="ORF">HK414_05340</name>
</gene>
<sequence>MAPSTNCLPPASPPSAAARGLAGAPEAAGRHRRGGAARGALHALHASANGLDFRLLQVEGTGSFAIRKAQTNGAAFSLQASRLRSEAANVWSCLQAVGAGNERHAASVPELLKKFRAAAQNSNSRWSSPRC</sequence>
<dbReference type="EMBL" id="CP053418">
    <property type="protein sequence ID" value="QJW83687.1"/>
    <property type="molecule type" value="Genomic_DNA"/>
</dbReference>
<organism evidence="2 3">
    <name type="scientific">Ramlibacter terrae</name>
    <dbReference type="NCBI Taxonomy" id="2732511"/>
    <lineage>
        <taxon>Bacteria</taxon>
        <taxon>Pseudomonadati</taxon>
        <taxon>Pseudomonadota</taxon>
        <taxon>Betaproteobacteria</taxon>
        <taxon>Burkholderiales</taxon>
        <taxon>Comamonadaceae</taxon>
        <taxon>Ramlibacter</taxon>
    </lineage>
</organism>
<feature type="compositionally biased region" description="Low complexity" evidence="1">
    <location>
        <begin position="14"/>
        <end position="27"/>
    </location>
</feature>